<dbReference type="EMBL" id="JAVJIU010000004">
    <property type="protein sequence ID" value="MDR5591666.1"/>
    <property type="molecule type" value="Genomic_DNA"/>
</dbReference>
<keyword evidence="2" id="KW-1185">Reference proteome</keyword>
<dbReference type="RefSeq" id="WP_309562524.1">
    <property type="nucleotide sequence ID" value="NZ_JAVJIU010000004.1"/>
</dbReference>
<reference evidence="2" key="1">
    <citation type="submission" date="2023-07" db="EMBL/GenBank/DDBJ databases">
        <title>Christiangramia sp. SM2212., a novel bacterium of the family Flavobacteriaceae isolated from the sea sediment.</title>
        <authorList>
            <person name="Wang J."/>
            <person name="Zhang X."/>
        </authorList>
    </citation>
    <scope>NUCLEOTIDE SEQUENCE [LARGE SCALE GENOMIC DNA]</scope>
    <source>
        <strain evidence="2">SM2212</strain>
    </source>
</reference>
<gene>
    <name evidence="1" type="ORF">RE431_13545</name>
</gene>
<proteinExistence type="predicted"/>
<name>A0ABU1ETG6_9FLAO</name>
<sequence length="71" mass="8228">MDYNKMFKIAQGKIQDSHPGIVDKIDECIRYGSTGGEITDCVGKILMDIKQEKGPVYYKLKNEINNYLNRW</sequence>
<evidence type="ECO:0000313" key="2">
    <source>
        <dbReference type="Proteomes" id="UP001257234"/>
    </source>
</evidence>
<accession>A0ABU1ETG6</accession>
<evidence type="ECO:0000313" key="1">
    <source>
        <dbReference type="EMBL" id="MDR5591666.1"/>
    </source>
</evidence>
<organism evidence="1 2">
    <name type="scientific">Christiangramia sediminicola</name>
    <dbReference type="NCBI Taxonomy" id="3073267"/>
    <lineage>
        <taxon>Bacteria</taxon>
        <taxon>Pseudomonadati</taxon>
        <taxon>Bacteroidota</taxon>
        <taxon>Flavobacteriia</taxon>
        <taxon>Flavobacteriales</taxon>
        <taxon>Flavobacteriaceae</taxon>
        <taxon>Christiangramia</taxon>
    </lineage>
</organism>
<comment type="caution">
    <text evidence="1">The sequence shown here is derived from an EMBL/GenBank/DDBJ whole genome shotgun (WGS) entry which is preliminary data.</text>
</comment>
<protein>
    <submittedName>
        <fullName evidence="1">Uncharacterized protein</fullName>
    </submittedName>
</protein>
<dbReference type="Proteomes" id="UP001257234">
    <property type="component" value="Unassembled WGS sequence"/>
</dbReference>